<proteinExistence type="predicted"/>
<evidence type="ECO:0000313" key="5">
    <source>
        <dbReference type="Proteomes" id="UP001186944"/>
    </source>
</evidence>
<evidence type="ECO:0000259" key="3">
    <source>
        <dbReference type="Pfam" id="PF09747"/>
    </source>
</evidence>
<feature type="region of interest" description="Disordered" evidence="2">
    <location>
        <begin position="1"/>
        <end position="20"/>
    </location>
</feature>
<evidence type="ECO:0000256" key="1">
    <source>
        <dbReference type="SAM" id="Coils"/>
    </source>
</evidence>
<sequence>MVDDEEEENDGKPKISKQSKMEFRNEFSRIMQERFLAGQDKDFDYKHEEIQDLEDEIHSLESQIISQRGSIMIVSFGVREGALRWLEDTKCQYPMLLDHKRQLYNLFGLKRSVYKTWSISCMIYYAEKMTQGVPLASPYENIHDDPQQMGGDFIMDKDGIMKYLYCSKLSSDRPAVADLIKQLEVCISQ</sequence>
<feature type="coiled-coil region" evidence="1">
    <location>
        <begin position="43"/>
        <end position="70"/>
    </location>
</feature>
<dbReference type="Pfam" id="PF13911">
    <property type="entry name" value="AhpC-TSA_2"/>
    <property type="match status" value="1"/>
</dbReference>
<gene>
    <name evidence="4" type="ORF">FSP39_023027</name>
</gene>
<dbReference type="Pfam" id="PF09747">
    <property type="entry name" value="CCD97-like_C"/>
    <property type="match status" value="1"/>
</dbReference>
<accession>A0AA88YCU2</accession>
<evidence type="ECO:0000313" key="4">
    <source>
        <dbReference type="EMBL" id="KAK3094020.1"/>
    </source>
</evidence>
<feature type="domain" description="CCD97-like C-terminal" evidence="3">
    <location>
        <begin position="5"/>
        <end position="50"/>
    </location>
</feature>
<protein>
    <recommendedName>
        <fullName evidence="3">CCD97-like C-terminal domain-containing protein</fullName>
    </recommendedName>
</protein>
<organism evidence="4 5">
    <name type="scientific">Pinctada imbricata</name>
    <name type="common">Atlantic pearl-oyster</name>
    <name type="synonym">Pinctada martensii</name>
    <dbReference type="NCBI Taxonomy" id="66713"/>
    <lineage>
        <taxon>Eukaryota</taxon>
        <taxon>Metazoa</taxon>
        <taxon>Spiralia</taxon>
        <taxon>Lophotrochozoa</taxon>
        <taxon>Mollusca</taxon>
        <taxon>Bivalvia</taxon>
        <taxon>Autobranchia</taxon>
        <taxon>Pteriomorphia</taxon>
        <taxon>Pterioida</taxon>
        <taxon>Pterioidea</taxon>
        <taxon>Pteriidae</taxon>
        <taxon>Pinctada</taxon>
    </lineage>
</organism>
<dbReference type="Proteomes" id="UP001186944">
    <property type="component" value="Unassembled WGS sequence"/>
</dbReference>
<keyword evidence="1" id="KW-0175">Coiled coil</keyword>
<dbReference type="InterPro" id="IPR036249">
    <property type="entry name" value="Thioredoxin-like_sf"/>
</dbReference>
<comment type="caution">
    <text evidence="4">The sequence shown here is derived from an EMBL/GenBank/DDBJ whole genome shotgun (WGS) entry which is preliminary data.</text>
</comment>
<dbReference type="SUPFAM" id="SSF52833">
    <property type="entry name" value="Thioredoxin-like"/>
    <property type="match status" value="1"/>
</dbReference>
<reference evidence="4" key="1">
    <citation type="submission" date="2019-08" db="EMBL/GenBank/DDBJ databases">
        <title>The improved chromosome-level genome for the pearl oyster Pinctada fucata martensii using PacBio sequencing and Hi-C.</title>
        <authorList>
            <person name="Zheng Z."/>
        </authorList>
    </citation>
    <scope>NUCLEOTIDE SEQUENCE</scope>
    <source>
        <strain evidence="4">ZZ-2019</strain>
        <tissue evidence="4">Adductor muscle</tissue>
    </source>
</reference>
<dbReference type="InterPro" id="IPR040233">
    <property type="entry name" value="CCD97-like_C"/>
</dbReference>
<name>A0AA88YCU2_PINIB</name>
<keyword evidence="5" id="KW-1185">Reference proteome</keyword>
<dbReference type="EMBL" id="VSWD01000009">
    <property type="protein sequence ID" value="KAK3094020.1"/>
    <property type="molecule type" value="Genomic_DNA"/>
</dbReference>
<dbReference type="AlphaFoldDB" id="A0AA88YCU2"/>
<dbReference type="Gene3D" id="3.40.30.10">
    <property type="entry name" value="Glutaredoxin"/>
    <property type="match status" value="1"/>
</dbReference>
<evidence type="ECO:0000256" key="2">
    <source>
        <dbReference type="SAM" id="MobiDB-lite"/>
    </source>
</evidence>
<dbReference type="InterPro" id="IPR032801">
    <property type="entry name" value="PXL2A/B/C"/>
</dbReference>